<evidence type="ECO:0008006" key="6">
    <source>
        <dbReference type="Google" id="ProtNLM"/>
    </source>
</evidence>
<evidence type="ECO:0000259" key="3">
    <source>
        <dbReference type="SMART" id="SM00892"/>
    </source>
</evidence>
<evidence type="ECO:0000313" key="4">
    <source>
        <dbReference type="EMBL" id="KAK5864790.1"/>
    </source>
</evidence>
<keyword evidence="1" id="KW-0732">Signal</keyword>
<dbReference type="Gene3D" id="3.40.570.10">
    <property type="entry name" value="Extracellular Endonuclease, subunit A"/>
    <property type="match status" value="1"/>
</dbReference>
<dbReference type="Pfam" id="PF01223">
    <property type="entry name" value="Endonuclease_NS"/>
    <property type="match status" value="1"/>
</dbReference>
<sequence>MPQKKVRNCTGALLLLLCWFDGQALGEISNDFSNCLDFFYNETPPTGVDATGYQPICQRYKNQYHFASLYHRQSRAPLYSAYSLGLADGKRPNANWKYEPQLVFSRASSEMAPFKFATTMDQNVIESQAMSDDYRNSNFTRGHLNPSMHQKTKENREATFTLTNTVPQRAGSNSGSWNTLETEVLKKFKAFCNGSMHVITGVLPYESELHWINNRVSVPEYMWSAYCCPSYRSDLPAYMQSFFPTHAAVGRNNPNSGEEIVPVDVKVKASKRGYDVRRMSLETLEGILAQRLAMSVSLFHGQCQ</sequence>
<feature type="chain" id="PRO_5043050860" description="Endonuclease domain-containing 1 protein" evidence="1">
    <location>
        <begin position="27"/>
        <end position="304"/>
    </location>
</feature>
<dbReference type="PANTHER" id="PTHR21472:SF18">
    <property type="entry name" value="ENDONUCLEASE DOMAIN-CONTAINING 1 PROTEIN"/>
    <property type="match status" value="1"/>
</dbReference>
<feature type="signal peptide" evidence="1">
    <location>
        <begin position="1"/>
        <end position="26"/>
    </location>
</feature>
<dbReference type="SMART" id="SM00477">
    <property type="entry name" value="NUC"/>
    <property type="match status" value="1"/>
</dbReference>
<reference evidence="4 5" key="2">
    <citation type="journal article" date="2023" name="Mol. Biol. Evol.">
        <title>Genomics of Secondarily Temperate Adaptation in the Only Non-Antarctic Icefish.</title>
        <authorList>
            <person name="Rivera-Colon A.G."/>
            <person name="Rayamajhi N."/>
            <person name="Minhas B.F."/>
            <person name="Madrigal G."/>
            <person name="Bilyk K.T."/>
            <person name="Yoon V."/>
            <person name="Hune M."/>
            <person name="Gregory S."/>
            <person name="Cheng C.H.C."/>
            <person name="Catchen J.M."/>
        </authorList>
    </citation>
    <scope>NUCLEOTIDE SEQUENCE [LARGE SCALE GENOMIC DNA]</scope>
    <source>
        <strain evidence="4">JMC-PN-2008</strain>
    </source>
</reference>
<dbReference type="SMART" id="SM00892">
    <property type="entry name" value="Endonuclease_NS"/>
    <property type="match status" value="1"/>
</dbReference>
<comment type="caution">
    <text evidence="4">The sequence shown here is derived from an EMBL/GenBank/DDBJ whole genome shotgun (WGS) entry which is preliminary data.</text>
</comment>
<dbReference type="Proteomes" id="UP001346869">
    <property type="component" value="Unassembled WGS sequence"/>
</dbReference>
<dbReference type="GO" id="GO:0016787">
    <property type="term" value="F:hydrolase activity"/>
    <property type="evidence" value="ECO:0007669"/>
    <property type="project" value="InterPro"/>
</dbReference>
<dbReference type="InterPro" id="IPR001604">
    <property type="entry name" value="Endo_G_ENPP1-like_dom"/>
</dbReference>
<dbReference type="PANTHER" id="PTHR21472">
    <property type="entry name" value="ENDONUCLEASE DOMAIN-CONTAINING 1 PROTEIN ENDOD1"/>
    <property type="match status" value="1"/>
</dbReference>
<dbReference type="SUPFAM" id="SSF54060">
    <property type="entry name" value="His-Me finger endonucleases"/>
    <property type="match status" value="1"/>
</dbReference>
<reference evidence="4 5" key="1">
    <citation type="journal article" date="2023" name="Genes (Basel)">
        <title>Chromosome-Level Genome Assembly and Circadian Gene Repertoire of the Patagonia Blennie Eleginops maclovinus-The Closest Ancestral Proxy of Antarctic Cryonotothenioids.</title>
        <authorList>
            <person name="Cheng C.C."/>
            <person name="Rivera-Colon A.G."/>
            <person name="Minhas B.F."/>
            <person name="Wilson L."/>
            <person name="Rayamajhi N."/>
            <person name="Vargas-Chacoff L."/>
            <person name="Catchen J.M."/>
        </authorList>
    </citation>
    <scope>NUCLEOTIDE SEQUENCE [LARGE SCALE GENOMIC DNA]</scope>
    <source>
        <strain evidence="4">JMC-PN-2008</strain>
    </source>
</reference>
<dbReference type="AlphaFoldDB" id="A0AAN7XS02"/>
<proteinExistence type="predicted"/>
<dbReference type="InterPro" id="IPR020821">
    <property type="entry name" value="ENPP1-3/EXOG-like_nuc-like"/>
</dbReference>
<feature type="domain" description="DNA/RNA non-specific endonuclease/pyrophosphatase/phosphodiesterase" evidence="3">
    <location>
        <begin position="62"/>
        <end position="267"/>
    </location>
</feature>
<evidence type="ECO:0000256" key="1">
    <source>
        <dbReference type="SAM" id="SignalP"/>
    </source>
</evidence>
<dbReference type="GO" id="GO:0003676">
    <property type="term" value="F:nucleic acid binding"/>
    <property type="evidence" value="ECO:0007669"/>
    <property type="project" value="InterPro"/>
</dbReference>
<gene>
    <name evidence="4" type="ORF">PBY51_016003</name>
</gene>
<dbReference type="EMBL" id="JAUZQC010000010">
    <property type="protein sequence ID" value="KAK5864790.1"/>
    <property type="molecule type" value="Genomic_DNA"/>
</dbReference>
<name>A0AAN7XS02_ELEMC</name>
<protein>
    <recommendedName>
        <fullName evidence="6">Endonuclease domain-containing 1 protein</fullName>
    </recommendedName>
</protein>
<accession>A0AAN7XS02</accession>
<dbReference type="GO" id="GO:0046872">
    <property type="term" value="F:metal ion binding"/>
    <property type="evidence" value="ECO:0007669"/>
    <property type="project" value="InterPro"/>
</dbReference>
<dbReference type="InterPro" id="IPR044925">
    <property type="entry name" value="His-Me_finger_sf"/>
</dbReference>
<keyword evidence="5" id="KW-1185">Reference proteome</keyword>
<dbReference type="InterPro" id="IPR039015">
    <property type="entry name" value="ENDOD1"/>
</dbReference>
<feature type="domain" description="ENPP1-3/EXOG-like endonuclease/phosphodiesterase" evidence="2">
    <location>
        <begin position="63"/>
        <end position="283"/>
    </location>
</feature>
<dbReference type="InterPro" id="IPR044929">
    <property type="entry name" value="DNA/RNA_non-sp_Endonuclease_sf"/>
</dbReference>
<organism evidence="4 5">
    <name type="scientific">Eleginops maclovinus</name>
    <name type="common">Patagonian blennie</name>
    <name type="synonym">Eleginus maclovinus</name>
    <dbReference type="NCBI Taxonomy" id="56733"/>
    <lineage>
        <taxon>Eukaryota</taxon>
        <taxon>Metazoa</taxon>
        <taxon>Chordata</taxon>
        <taxon>Craniata</taxon>
        <taxon>Vertebrata</taxon>
        <taxon>Euteleostomi</taxon>
        <taxon>Actinopterygii</taxon>
        <taxon>Neopterygii</taxon>
        <taxon>Teleostei</taxon>
        <taxon>Neoteleostei</taxon>
        <taxon>Acanthomorphata</taxon>
        <taxon>Eupercaria</taxon>
        <taxon>Perciformes</taxon>
        <taxon>Notothenioidei</taxon>
        <taxon>Eleginopidae</taxon>
        <taxon>Eleginops</taxon>
    </lineage>
</organism>
<evidence type="ECO:0000259" key="2">
    <source>
        <dbReference type="SMART" id="SM00477"/>
    </source>
</evidence>
<evidence type="ECO:0000313" key="5">
    <source>
        <dbReference type="Proteomes" id="UP001346869"/>
    </source>
</evidence>